<dbReference type="PIRSF" id="PIRSF016487">
    <property type="entry name" value="CYTH_UCP016487"/>
    <property type="match status" value="1"/>
</dbReference>
<reference evidence="2 3" key="1">
    <citation type="journal article" date="2016" name="Nat. Commun.">
        <title>Thousands of microbial genomes shed light on interconnected biogeochemical processes in an aquifer system.</title>
        <authorList>
            <person name="Anantharaman K."/>
            <person name="Brown C.T."/>
            <person name="Hug L.A."/>
            <person name="Sharon I."/>
            <person name="Castelle C.J."/>
            <person name="Probst A.J."/>
            <person name="Thomas B.C."/>
            <person name="Singh A."/>
            <person name="Wilkins M.J."/>
            <person name="Karaoz U."/>
            <person name="Brodie E.L."/>
            <person name="Williams K.H."/>
            <person name="Hubbard S.S."/>
            <person name="Banfield J.F."/>
        </authorList>
    </citation>
    <scope>NUCLEOTIDE SEQUENCE [LARGE SCALE GENOMIC DNA]</scope>
</reference>
<gene>
    <name evidence="2" type="ORF">A2892_04275</name>
</gene>
<evidence type="ECO:0008006" key="4">
    <source>
        <dbReference type="Google" id="ProtNLM"/>
    </source>
</evidence>
<dbReference type="SUPFAM" id="SSF55154">
    <property type="entry name" value="CYTH-like phosphatases"/>
    <property type="match status" value="1"/>
</dbReference>
<dbReference type="AlphaFoldDB" id="A0A1F8B891"/>
<sequence>MQTITRKFLVKSVPDLSNLSVTQYNRFYLYNANGVVVRVQSVGGKYELERKADKSELVRNEQKIEITKDEFEVLSKLTDKNILRDSYLISENAKMTLRVYHGKFEGLARAEVSFKSVEEAQNYKPLDWFENEVTNSPLAKDGELLNLSKEEFEELLNKF</sequence>
<evidence type="ECO:0000313" key="3">
    <source>
        <dbReference type="Proteomes" id="UP000176404"/>
    </source>
</evidence>
<dbReference type="STRING" id="1802517.A2892_04275"/>
<evidence type="ECO:0000256" key="1">
    <source>
        <dbReference type="PIRSR" id="PIRSR016487-1"/>
    </source>
</evidence>
<protein>
    <recommendedName>
        <fullName evidence="4">CYTH domain-containing protein</fullName>
    </recommendedName>
</protein>
<dbReference type="EMBL" id="MGHD01000007">
    <property type="protein sequence ID" value="OGM60231.1"/>
    <property type="molecule type" value="Genomic_DNA"/>
</dbReference>
<feature type="active site" description="Proton acceptor" evidence="1">
    <location>
        <position position="28"/>
    </location>
</feature>
<dbReference type="Gene3D" id="2.40.320.10">
    <property type="entry name" value="Hypothetical Protein Pfu-838710-001"/>
    <property type="match status" value="1"/>
</dbReference>
<comment type="caution">
    <text evidence="2">The sequence shown here is derived from an EMBL/GenBank/DDBJ whole genome shotgun (WGS) entry which is preliminary data.</text>
</comment>
<proteinExistence type="predicted"/>
<accession>A0A1F8B891</accession>
<name>A0A1F8B891_9BACT</name>
<organism evidence="2 3">
    <name type="scientific">Candidatus Woesebacteria bacterium RIFCSPLOWO2_01_FULL_39_10b</name>
    <dbReference type="NCBI Taxonomy" id="1802517"/>
    <lineage>
        <taxon>Bacteria</taxon>
        <taxon>Candidatus Woeseibacteriota</taxon>
    </lineage>
</organism>
<dbReference type="InterPro" id="IPR012042">
    <property type="entry name" value="NeuTTM/CthTTM-like"/>
</dbReference>
<evidence type="ECO:0000313" key="2">
    <source>
        <dbReference type="EMBL" id="OGM60231.1"/>
    </source>
</evidence>
<dbReference type="Proteomes" id="UP000176404">
    <property type="component" value="Unassembled WGS sequence"/>
</dbReference>
<dbReference type="InterPro" id="IPR033469">
    <property type="entry name" value="CYTH-like_dom_sf"/>
</dbReference>